<proteinExistence type="inferred from homology"/>
<dbReference type="InterPro" id="IPR012902">
    <property type="entry name" value="N_methyl_site"/>
</dbReference>
<dbReference type="EMBL" id="CP053073">
    <property type="protein sequence ID" value="QJR14573.1"/>
    <property type="molecule type" value="Genomic_DNA"/>
</dbReference>
<dbReference type="AlphaFoldDB" id="A0A6M4H7A4"/>
<sequence length="151" mass="15887">MKKQSGFTLIELMIVVAIIGILAAVAIPAYQDYLKRSKITEVAAAAAACKTSLSEYMASKNAFPKDANEAGCSSVMTTYVEKLTVTAGQIKVDIQAVDAVVDANALYLTAMKDTAGTVAGGADSVAAWWCGTDAASTEYKFFPANCRQAQK</sequence>
<dbReference type="InParanoid" id="A0A6M4H7A4"/>
<dbReference type="Proteomes" id="UP000503096">
    <property type="component" value="Chromosome"/>
</dbReference>
<organism evidence="5 6">
    <name type="scientific">Usitatibacter palustris</name>
    <dbReference type="NCBI Taxonomy" id="2732487"/>
    <lineage>
        <taxon>Bacteria</taxon>
        <taxon>Pseudomonadati</taxon>
        <taxon>Pseudomonadota</taxon>
        <taxon>Betaproteobacteria</taxon>
        <taxon>Nitrosomonadales</taxon>
        <taxon>Usitatibacteraceae</taxon>
        <taxon>Usitatibacter</taxon>
    </lineage>
</organism>
<dbReference type="FunCoup" id="A0A6M4H7A4">
    <property type="interactions" value="29"/>
</dbReference>
<keyword evidence="4" id="KW-0472">Membrane</keyword>
<comment type="similarity">
    <text evidence="1 3">Belongs to the N-Me-Phe pilin family.</text>
</comment>
<dbReference type="GO" id="GO:0007155">
    <property type="term" value="P:cell adhesion"/>
    <property type="evidence" value="ECO:0007669"/>
    <property type="project" value="InterPro"/>
</dbReference>
<reference evidence="5 6" key="1">
    <citation type="submission" date="2020-04" db="EMBL/GenBank/DDBJ databases">
        <title>Usitatibacter rugosus gen. nov., sp. nov. and Usitatibacter palustris sp. nov., novel members of Usitatibacteraceae fam. nov. within the order Nitrosomonadales isolated from soil.</title>
        <authorList>
            <person name="Huber K.J."/>
            <person name="Neumann-Schaal M."/>
            <person name="Geppert A."/>
            <person name="Luckner M."/>
            <person name="Wanner G."/>
            <person name="Overmann J."/>
        </authorList>
    </citation>
    <scope>NUCLEOTIDE SEQUENCE [LARGE SCALE GENOMIC DNA]</scope>
    <source>
        <strain evidence="5 6">Swamp67</strain>
    </source>
</reference>
<dbReference type="KEGG" id="upl:DSM104440_01374"/>
<dbReference type="Gene3D" id="3.30.700.10">
    <property type="entry name" value="Glycoprotein, Type 4 Pilin"/>
    <property type="match status" value="1"/>
</dbReference>
<gene>
    <name evidence="5" type="primary">pilE1_1</name>
    <name evidence="5" type="ORF">DSM104440_01374</name>
</gene>
<keyword evidence="6" id="KW-1185">Reference proteome</keyword>
<dbReference type="GO" id="GO:0044096">
    <property type="term" value="C:type IV pilus"/>
    <property type="evidence" value="ECO:0007669"/>
    <property type="project" value="TreeGrafter"/>
</dbReference>
<keyword evidence="3" id="KW-0281">Fimbrium</keyword>
<keyword evidence="4" id="KW-1133">Transmembrane helix</keyword>
<dbReference type="PROSITE" id="PS00409">
    <property type="entry name" value="PROKAR_NTER_METHYL"/>
    <property type="match status" value="1"/>
</dbReference>
<keyword evidence="2" id="KW-0488">Methylation</keyword>
<evidence type="ECO:0000313" key="5">
    <source>
        <dbReference type="EMBL" id="QJR14573.1"/>
    </source>
</evidence>
<evidence type="ECO:0000256" key="3">
    <source>
        <dbReference type="RuleBase" id="RU000389"/>
    </source>
</evidence>
<evidence type="ECO:0000256" key="1">
    <source>
        <dbReference type="ARBA" id="ARBA00005233"/>
    </source>
</evidence>
<dbReference type="InterPro" id="IPR001082">
    <property type="entry name" value="Pilin"/>
</dbReference>
<dbReference type="InterPro" id="IPR045584">
    <property type="entry name" value="Pilin-like"/>
</dbReference>
<dbReference type="GO" id="GO:0043107">
    <property type="term" value="P:type IV pilus-dependent motility"/>
    <property type="evidence" value="ECO:0007669"/>
    <property type="project" value="TreeGrafter"/>
</dbReference>
<dbReference type="Pfam" id="PF07963">
    <property type="entry name" value="N_methyl"/>
    <property type="match status" value="1"/>
</dbReference>
<dbReference type="SUPFAM" id="SSF54523">
    <property type="entry name" value="Pili subunits"/>
    <property type="match status" value="1"/>
</dbReference>
<dbReference type="Pfam" id="PF00114">
    <property type="entry name" value="Pilin"/>
    <property type="match status" value="1"/>
</dbReference>
<evidence type="ECO:0000313" key="6">
    <source>
        <dbReference type="Proteomes" id="UP000503096"/>
    </source>
</evidence>
<accession>A0A6M4H7A4</accession>
<dbReference type="RefSeq" id="WP_171161311.1">
    <property type="nucleotide sequence ID" value="NZ_CP053073.1"/>
</dbReference>
<dbReference type="PANTHER" id="PTHR30093:SF34">
    <property type="entry name" value="PREPILIN PEPTIDASE-DEPENDENT PROTEIN D"/>
    <property type="match status" value="1"/>
</dbReference>
<evidence type="ECO:0000256" key="4">
    <source>
        <dbReference type="SAM" id="Phobius"/>
    </source>
</evidence>
<name>A0A6M4H7A4_9PROT</name>
<evidence type="ECO:0000256" key="2">
    <source>
        <dbReference type="ARBA" id="ARBA00022481"/>
    </source>
</evidence>
<dbReference type="PANTHER" id="PTHR30093">
    <property type="entry name" value="GENERAL SECRETION PATHWAY PROTEIN G"/>
    <property type="match status" value="1"/>
</dbReference>
<dbReference type="NCBIfam" id="TIGR02532">
    <property type="entry name" value="IV_pilin_GFxxxE"/>
    <property type="match status" value="1"/>
</dbReference>
<protein>
    <submittedName>
        <fullName evidence="5">Fimbrial protein</fullName>
    </submittedName>
</protein>
<keyword evidence="4" id="KW-0812">Transmembrane</keyword>
<feature type="transmembrane region" description="Helical" evidence="4">
    <location>
        <begin position="6"/>
        <end position="30"/>
    </location>
</feature>